<proteinExistence type="predicted"/>
<protein>
    <recommendedName>
        <fullName evidence="2">Synergin gamma C-terminal domain-containing protein</fullName>
    </recommendedName>
</protein>
<dbReference type="OrthoDB" id="524326at2759"/>
<dbReference type="PANTHER" id="PTHR15463:SF2">
    <property type="entry name" value="SYNERGIN GAMMA"/>
    <property type="match status" value="1"/>
</dbReference>
<dbReference type="Pfam" id="PF25999">
    <property type="entry name" value="SYNRG_C"/>
    <property type="match status" value="1"/>
</dbReference>
<feature type="region of interest" description="Disordered" evidence="1">
    <location>
        <begin position="1"/>
        <end position="41"/>
    </location>
</feature>
<dbReference type="EMBL" id="JAAKFY010000013">
    <property type="protein sequence ID" value="KAF3847548.1"/>
    <property type="molecule type" value="Genomic_DNA"/>
</dbReference>
<evidence type="ECO:0000259" key="2">
    <source>
        <dbReference type="Pfam" id="PF25999"/>
    </source>
</evidence>
<name>A0A7J5YH03_DISMA</name>
<accession>A0A7J5YH03</accession>
<keyword evidence="4" id="KW-1185">Reference proteome</keyword>
<organism evidence="3 4">
    <name type="scientific">Dissostichus mawsoni</name>
    <name type="common">Antarctic cod</name>
    <dbReference type="NCBI Taxonomy" id="36200"/>
    <lineage>
        <taxon>Eukaryota</taxon>
        <taxon>Metazoa</taxon>
        <taxon>Chordata</taxon>
        <taxon>Craniata</taxon>
        <taxon>Vertebrata</taxon>
        <taxon>Euteleostomi</taxon>
        <taxon>Actinopterygii</taxon>
        <taxon>Neopterygii</taxon>
        <taxon>Teleostei</taxon>
        <taxon>Neoteleostei</taxon>
        <taxon>Acanthomorphata</taxon>
        <taxon>Eupercaria</taxon>
        <taxon>Perciformes</taxon>
        <taxon>Notothenioidei</taxon>
        <taxon>Nototheniidae</taxon>
        <taxon>Dissostichus</taxon>
    </lineage>
</organism>
<gene>
    <name evidence="3" type="ORF">F7725_020576</name>
</gene>
<evidence type="ECO:0000256" key="1">
    <source>
        <dbReference type="SAM" id="MobiDB-lite"/>
    </source>
</evidence>
<feature type="domain" description="Synergin gamma C-terminal" evidence="2">
    <location>
        <begin position="297"/>
        <end position="420"/>
    </location>
</feature>
<dbReference type="InterPro" id="IPR059024">
    <property type="entry name" value="SYNRG_C"/>
</dbReference>
<evidence type="ECO:0000313" key="4">
    <source>
        <dbReference type="Proteomes" id="UP000518266"/>
    </source>
</evidence>
<comment type="caution">
    <text evidence="3">The sequence shown here is derived from an EMBL/GenBank/DDBJ whole genome shotgun (WGS) entry which is preliminary data.</text>
</comment>
<dbReference type="Proteomes" id="UP000518266">
    <property type="component" value="Unassembled WGS sequence"/>
</dbReference>
<dbReference type="PANTHER" id="PTHR15463">
    <property type="entry name" value="AP1 GAMMA SUBUNIT BINDING PROTEIN 1"/>
    <property type="match status" value="1"/>
</dbReference>
<feature type="region of interest" description="Disordered" evidence="1">
    <location>
        <begin position="221"/>
        <end position="250"/>
    </location>
</feature>
<dbReference type="AlphaFoldDB" id="A0A7J5YH03"/>
<reference evidence="3 4" key="1">
    <citation type="submission" date="2020-03" db="EMBL/GenBank/DDBJ databases">
        <title>Dissostichus mawsoni Genome sequencing and assembly.</title>
        <authorList>
            <person name="Park H."/>
        </authorList>
    </citation>
    <scope>NUCLEOTIDE SEQUENCE [LARGE SCALE GENOMIC DNA]</scope>
    <source>
        <strain evidence="3">DM0001</strain>
        <tissue evidence="3">Muscle</tissue>
    </source>
</reference>
<dbReference type="GO" id="GO:0030130">
    <property type="term" value="C:clathrin coat of trans-Golgi network vesicle"/>
    <property type="evidence" value="ECO:0007669"/>
    <property type="project" value="TreeGrafter"/>
</dbReference>
<sequence length="426" mass="46290">MKLSDMDGDLKHVMSDSSLDLPGLSAHQPPATEGDDMKFDPFGTSALSTLASYDWSDREECLPEVRKPQGFEGASLPSLVPAQRKELTFGSTDNITSRSVAKITTSFATEDSSSTDDRFEAFADFGSSEQGGVDDEDDFGDFASTVSEKSDSPAATAEAGSEGNQSEASDEFGAFQADKPKFGKSDFLKASAQTKVKSSEEMIKNELATFDLCVQGSHKRSHSLGDKEIGRSPPSPAPEQPFRDRSNTLSEKPALPVIRDKYKDLTGEVEICLCSFVAGERALRIRVAKVFGKCSGGVVEVYRVTRRVELGVKATAVCSEKLQQLLKDISRVWNNLMGFMSLAKLAPDETSLDFSSCILRHGIKNAKELACGVCLLNVDSRSKAFNSETDNFKLLYGGHQYHASCANFWINCVEPKPPGLILPDLL</sequence>
<feature type="compositionally biased region" description="Basic and acidic residues" evidence="1">
    <location>
        <begin position="1"/>
        <end position="14"/>
    </location>
</feature>
<evidence type="ECO:0000313" key="3">
    <source>
        <dbReference type="EMBL" id="KAF3847548.1"/>
    </source>
</evidence>
<dbReference type="InterPro" id="IPR039656">
    <property type="entry name" value="SYNRG"/>
</dbReference>
<feature type="region of interest" description="Disordered" evidence="1">
    <location>
        <begin position="123"/>
        <end position="169"/>
    </location>
</feature>